<accession>A0A5C5ZUL8</accession>
<comment type="caution">
    <text evidence="2">The sequence shown here is derived from an EMBL/GenBank/DDBJ whole genome shotgun (WGS) entry which is preliminary data.</text>
</comment>
<organism evidence="2 3">
    <name type="scientific">Neorhodopirellula pilleata</name>
    <dbReference type="NCBI Taxonomy" id="2714738"/>
    <lineage>
        <taxon>Bacteria</taxon>
        <taxon>Pseudomonadati</taxon>
        <taxon>Planctomycetota</taxon>
        <taxon>Planctomycetia</taxon>
        <taxon>Pirellulales</taxon>
        <taxon>Pirellulaceae</taxon>
        <taxon>Neorhodopirellula</taxon>
    </lineage>
</organism>
<protein>
    <recommendedName>
        <fullName evidence="4">Secreted protein</fullName>
    </recommendedName>
</protein>
<keyword evidence="3" id="KW-1185">Reference proteome</keyword>
<name>A0A5C5ZUL8_9BACT</name>
<gene>
    <name evidence="2" type="ORF">Pla100_54180</name>
</gene>
<dbReference type="Proteomes" id="UP000316213">
    <property type="component" value="Unassembled WGS sequence"/>
</dbReference>
<keyword evidence="1" id="KW-0732">Signal</keyword>
<dbReference type="RefSeq" id="WP_146581498.1">
    <property type="nucleotide sequence ID" value="NZ_SJPM01000016.1"/>
</dbReference>
<feature type="signal peptide" evidence="1">
    <location>
        <begin position="1"/>
        <end position="21"/>
    </location>
</feature>
<proteinExistence type="predicted"/>
<reference evidence="2 3" key="1">
    <citation type="submission" date="2019-02" db="EMBL/GenBank/DDBJ databases">
        <title>Deep-cultivation of Planctomycetes and their phenomic and genomic characterization uncovers novel biology.</title>
        <authorList>
            <person name="Wiegand S."/>
            <person name="Jogler M."/>
            <person name="Boedeker C."/>
            <person name="Pinto D."/>
            <person name="Vollmers J."/>
            <person name="Rivas-Marin E."/>
            <person name="Kohn T."/>
            <person name="Peeters S.H."/>
            <person name="Heuer A."/>
            <person name="Rast P."/>
            <person name="Oberbeckmann S."/>
            <person name="Bunk B."/>
            <person name="Jeske O."/>
            <person name="Meyerdierks A."/>
            <person name="Storesund J.E."/>
            <person name="Kallscheuer N."/>
            <person name="Luecker S."/>
            <person name="Lage O.M."/>
            <person name="Pohl T."/>
            <person name="Merkel B.J."/>
            <person name="Hornburger P."/>
            <person name="Mueller R.-W."/>
            <person name="Bruemmer F."/>
            <person name="Labrenz M."/>
            <person name="Spormann A.M."/>
            <person name="Op Den Camp H."/>
            <person name="Overmann J."/>
            <person name="Amann R."/>
            <person name="Jetten M.S.M."/>
            <person name="Mascher T."/>
            <person name="Medema M.H."/>
            <person name="Devos D.P."/>
            <person name="Kaster A.-K."/>
            <person name="Ovreas L."/>
            <person name="Rohde M."/>
            <person name="Galperin M.Y."/>
            <person name="Jogler C."/>
        </authorList>
    </citation>
    <scope>NUCLEOTIDE SEQUENCE [LARGE SCALE GENOMIC DNA]</scope>
    <source>
        <strain evidence="2 3">Pla100</strain>
    </source>
</reference>
<evidence type="ECO:0008006" key="4">
    <source>
        <dbReference type="Google" id="ProtNLM"/>
    </source>
</evidence>
<sequence length="63" mass="6807" precursor="true">MKTKSLSLTLLFSLLTMTCFLGCEEPKATSVTEGLPASDIEAYEARVKEMEAAAMKEMEGSGE</sequence>
<evidence type="ECO:0000256" key="1">
    <source>
        <dbReference type="SAM" id="SignalP"/>
    </source>
</evidence>
<dbReference type="AlphaFoldDB" id="A0A5C5ZUL8"/>
<feature type="chain" id="PRO_5022855089" description="Secreted protein" evidence="1">
    <location>
        <begin position="22"/>
        <end position="63"/>
    </location>
</feature>
<evidence type="ECO:0000313" key="2">
    <source>
        <dbReference type="EMBL" id="TWT91244.1"/>
    </source>
</evidence>
<evidence type="ECO:0000313" key="3">
    <source>
        <dbReference type="Proteomes" id="UP000316213"/>
    </source>
</evidence>
<dbReference type="EMBL" id="SJPM01000016">
    <property type="protein sequence ID" value="TWT91244.1"/>
    <property type="molecule type" value="Genomic_DNA"/>
</dbReference>